<dbReference type="InterPro" id="IPR011008">
    <property type="entry name" value="Dimeric_a/b-barrel"/>
</dbReference>
<evidence type="ECO:0000313" key="3">
    <source>
        <dbReference type="Proteomes" id="UP000284892"/>
    </source>
</evidence>
<dbReference type="InterPro" id="IPR007138">
    <property type="entry name" value="ABM_dom"/>
</dbReference>
<dbReference type="AlphaFoldDB" id="A0A420DKM0"/>
<dbReference type="Pfam" id="PF03992">
    <property type="entry name" value="ABM"/>
    <property type="match status" value="1"/>
</dbReference>
<comment type="caution">
    <text evidence="2">The sequence shown here is derived from an EMBL/GenBank/DDBJ whole genome shotgun (WGS) entry which is preliminary data.</text>
</comment>
<dbReference type="OrthoDB" id="1120859at2"/>
<dbReference type="Proteomes" id="UP000284892">
    <property type="component" value="Unassembled WGS sequence"/>
</dbReference>
<dbReference type="SUPFAM" id="SSF54909">
    <property type="entry name" value="Dimeric alpha+beta barrel"/>
    <property type="match status" value="1"/>
</dbReference>
<gene>
    <name evidence="2" type="ORF">BXY80_1794</name>
</gene>
<proteinExistence type="predicted"/>
<accession>A0A420DKM0</accession>
<dbReference type="EMBL" id="RAQJ01000003">
    <property type="protein sequence ID" value="RKE94782.1"/>
    <property type="molecule type" value="Genomic_DNA"/>
</dbReference>
<dbReference type="PROSITE" id="PS51725">
    <property type="entry name" value="ABM"/>
    <property type="match status" value="1"/>
</dbReference>
<protein>
    <recommendedName>
        <fullName evidence="1">ABM domain-containing protein</fullName>
    </recommendedName>
</protein>
<sequence length="98" mass="11821">MFVRIVKMSFDPSKIKIFLDNFDTKKEHIRAFEGCEFLELYRDKHNTNVFFTYSFWNTEADLERYRHSNLFKGIWAETKPMFNAKPEAWSVDKLATLQ</sequence>
<dbReference type="RefSeq" id="WP_120201102.1">
    <property type="nucleotide sequence ID" value="NZ_RAQJ01000003.1"/>
</dbReference>
<evidence type="ECO:0000313" key="2">
    <source>
        <dbReference type="EMBL" id="RKE94782.1"/>
    </source>
</evidence>
<feature type="domain" description="ABM" evidence="1">
    <location>
        <begin position="2"/>
        <end position="91"/>
    </location>
</feature>
<organism evidence="2 3">
    <name type="scientific">Ichthyenterobacterium magnum</name>
    <dbReference type="NCBI Taxonomy" id="1230530"/>
    <lineage>
        <taxon>Bacteria</taxon>
        <taxon>Pseudomonadati</taxon>
        <taxon>Bacteroidota</taxon>
        <taxon>Flavobacteriia</taxon>
        <taxon>Flavobacteriales</taxon>
        <taxon>Flavobacteriaceae</taxon>
        <taxon>Ichthyenterobacterium</taxon>
    </lineage>
</organism>
<dbReference type="Gene3D" id="3.30.70.100">
    <property type="match status" value="1"/>
</dbReference>
<keyword evidence="3" id="KW-1185">Reference proteome</keyword>
<reference evidence="2 3" key="1">
    <citation type="submission" date="2018-09" db="EMBL/GenBank/DDBJ databases">
        <title>Genomic Encyclopedia of Archaeal and Bacterial Type Strains, Phase II (KMG-II): from individual species to whole genera.</title>
        <authorList>
            <person name="Goeker M."/>
        </authorList>
    </citation>
    <scope>NUCLEOTIDE SEQUENCE [LARGE SCALE GENOMIC DNA]</scope>
    <source>
        <strain evidence="2 3">DSM 26283</strain>
    </source>
</reference>
<name>A0A420DKM0_9FLAO</name>
<evidence type="ECO:0000259" key="1">
    <source>
        <dbReference type="PROSITE" id="PS51725"/>
    </source>
</evidence>